<evidence type="ECO:0000313" key="2">
    <source>
        <dbReference type="Proteomes" id="UP000038045"/>
    </source>
</evidence>
<dbReference type="Proteomes" id="UP000038045">
    <property type="component" value="Unplaced"/>
</dbReference>
<proteinExistence type="predicted"/>
<accession>A0A0N4ZI04</accession>
<feature type="transmembrane region" description="Helical" evidence="1">
    <location>
        <begin position="26"/>
        <end position="44"/>
    </location>
</feature>
<protein>
    <submittedName>
        <fullName evidence="3">Serpentine receptor class gamma</fullName>
    </submittedName>
</protein>
<dbReference type="AlphaFoldDB" id="A0A0N4ZI04"/>
<organism evidence="2 3">
    <name type="scientific">Parastrongyloides trichosuri</name>
    <name type="common">Possum-specific nematode worm</name>
    <dbReference type="NCBI Taxonomy" id="131310"/>
    <lineage>
        <taxon>Eukaryota</taxon>
        <taxon>Metazoa</taxon>
        <taxon>Ecdysozoa</taxon>
        <taxon>Nematoda</taxon>
        <taxon>Chromadorea</taxon>
        <taxon>Rhabditida</taxon>
        <taxon>Tylenchina</taxon>
        <taxon>Panagrolaimomorpha</taxon>
        <taxon>Strongyloidoidea</taxon>
        <taxon>Strongyloididae</taxon>
        <taxon>Parastrongyloides</taxon>
    </lineage>
</organism>
<name>A0A0N4ZI04_PARTI</name>
<reference evidence="3" key="1">
    <citation type="submission" date="2017-02" db="UniProtKB">
        <authorList>
            <consortium name="WormBaseParasite"/>
        </authorList>
    </citation>
    <scope>IDENTIFICATION</scope>
</reference>
<dbReference type="WBParaSite" id="PTRK_0000756150.1">
    <property type="protein sequence ID" value="PTRK_0000756150.1"/>
    <property type="gene ID" value="PTRK_0000756150"/>
</dbReference>
<keyword evidence="1" id="KW-0472">Membrane</keyword>
<keyword evidence="1" id="KW-0812">Transmembrane</keyword>
<feature type="transmembrane region" description="Helical" evidence="1">
    <location>
        <begin position="97"/>
        <end position="118"/>
    </location>
</feature>
<sequence>MIDYEWDYTGDIGCVNFVSEFENKSVLLLLGLSTFLYIIMFLRLIHLRSNTSSNKIIKVKDINFLFHALMCFATVGIMELSYIDVLEDIYKIEITSLIPQLLFIFYSGSNTLFTFCFVKEIRNEIINFLCCRNLKKNKVKNTFYKPNTIRI</sequence>
<keyword evidence="1" id="KW-1133">Transmembrane helix</keyword>
<keyword evidence="2" id="KW-1185">Reference proteome</keyword>
<evidence type="ECO:0000313" key="3">
    <source>
        <dbReference type="WBParaSite" id="PTRK_0000756150.1"/>
    </source>
</evidence>
<dbReference type="SUPFAM" id="SSF81321">
    <property type="entry name" value="Family A G protein-coupled receptor-like"/>
    <property type="match status" value="1"/>
</dbReference>
<evidence type="ECO:0000256" key="1">
    <source>
        <dbReference type="SAM" id="Phobius"/>
    </source>
</evidence>
<feature type="transmembrane region" description="Helical" evidence="1">
    <location>
        <begin position="64"/>
        <end position="85"/>
    </location>
</feature>